<feature type="transmembrane region" description="Helical" evidence="1">
    <location>
        <begin position="15"/>
        <end position="35"/>
    </location>
</feature>
<proteinExistence type="predicted"/>
<organism evidence="2 3">
    <name type="scientific">Pseudomonas putida</name>
    <name type="common">Arthrobacter siderocapsulatus</name>
    <dbReference type="NCBI Taxonomy" id="303"/>
    <lineage>
        <taxon>Bacteria</taxon>
        <taxon>Pseudomonadati</taxon>
        <taxon>Pseudomonadota</taxon>
        <taxon>Gammaproteobacteria</taxon>
        <taxon>Pseudomonadales</taxon>
        <taxon>Pseudomonadaceae</taxon>
        <taxon>Pseudomonas</taxon>
    </lineage>
</organism>
<reference evidence="2 3" key="1">
    <citation type="submission" date="2016-10" db="EMBL/GenBank/DDBJ databases">
        <title>Genome Sequence of Pseudomonas putida GM4FR.</title>
        <authorList>
            <person name="Poehlein A."/>
            <person name="Wemheuer F."/>
            <person name="Hollensteiner J."/>
            <person name="Wemheuer B."/>
        </authorList>
    </citation>
    <scope>NUCLEOTIDE SEQUENCE [LARGE SCALE GENOMIC DNA]</scope>
    <source>
        <strain evidence="2 3">GM4FR</strain>
    </source>
</reference>
<evidence type="ECO:0000313" key="3">
    <source>
        <dbReference type="Proteomes" id="UP000186736"/>
    </source>
</evidence>
<comment type="caution">
    <text evidence="2">The sequence shown here is derived from an EMBL/GenBank/DDBJ whole genome shotgun (WGS) entry which is preliminary data.</text>
</comment>
<dbReference type="RefSeq" id="WP_144443521.1">
    <property type="nucleotide sequence ID" value="NZ_MKZO01000004.1"/>
</dbReference>
<dbReference type="OrthoDB" id="9976506at2"/>
<dbReference type="AlphaFoldDB" id="A0A1Q9RB69"/>
<protein>
    <submittedName>
        <fullName evidence="2">Uncharacterized protein</fullName>
    </submittedName>
</protein>
<sequence>MITFSVIDMSTWSKGMWLCIIGFGVVMLIAAFRLTKKLEELHHKKLFKEMKNSNYIKIIEHQLEISTKRKRKSIRNALNHILNFPEPFFGDGRICKEDMNKIQPLMDEWVKTNRLILAFPLAWIIAFTVAMKIYTD</sequence>
<keyword evidence="1" id="KW-0812">Transmembrane</keyword>
<keyword evidence="1" id="KW-1133">Transmembrane helix</keyword>
<gene>
    <name evidence="2" type="ORF">PSEMO_03870</name>
</gene>
<accession>A0A1Q9RB69</accession>
<evidence type="ECO:0000313" key="2">
    <source>
        <dbReference type="EMBL" id="OLS64659.1"/>
    </source>
</evidence>
<name>A0A1Q9RB69_PSEPU</name>
<keyword evidence="1" id="KW-0472">Membrane</keyword>
<dbReference type="EMBL" id="MKZO01000004">
    <property type="protein sequence ID" value="OLS64659.1"/>
    <property type="molecule type" value="Genomic_DNA"/>
</dbReference>
<feature type="transmembrane region" description="Helical" evidence="1">
    <location>
        <begin position="115"/>
        <end position="134"/>
    </location>
</feature>
<evidence type="ECO:0000256" key="1">
    <source>
        <dbReference type="SAM" id="Phobius"/>
    </source>
</evidence>
<dbReference type="Proteomes" id="UP000186736">
    <property type="component" value="Unassembled WGS sequence"/>
</dbReference>